<feature type="compositionally biased region" description="Basic residues" evidence="1">
    <location>
        <begin position="164"/>
        <end position="182"/>
    </location>
</feature>
<name>A0A834IDY9_RHYFE</name>
<keyword evidence="3" id="KW-1185">Reference proteome</keyword>
<accession>A0A834IDY9</accession>
<protein>
    <submittedName>
        <fullName evidence="2">Uncharacterized protein</fullName>
    </submittedName>
</protein>
<organism evidence="2 3">
    <name type="scientific">Rhynchophorus ferrugineus</name>
    <name type="common">Red palm weevil</name>
    <name type="synonym">Curculio ferrugineus</name>
    <dbReference type="NCBI Taxonomy" id="354439"/>
    <lineage>
        <taxon>Eukaryota</taxon>
        <taxon>Metazoa</taxon>
        <taxon>Ecdysozoa</taxon>
        <taxon>Arthropoda</taxon>
        <taxon>Hexapoda</taxon>
        <taxon>Insecta</taxon>
        <taxon>Pterygota</taxon>
        <taxon>Neoptera</taxon>
        <taxon>Endopterygota</taxon>
        <taxon>Coleoptera</taxon>
        <taxon>Polyphaga</taxon>
        <taxon>Cucujiformia</taxon>
        <taxon>Curculionidae</taxon>
        <taxon>Dryophthorinae</taxon>
        <taxon>Rhynchophorus</taxon>
    </lineage>
</organism>
<sequence length="504" mass="58686">IADIYTPTERMTAATNPKAKRVYRKRPIRIRPTTEHVIDDGEHLVRRSVDDDVSDDNLDLNSSHYIIITEDLLEDLFKNGIPPELVDIDKNDEDAELLVSDQSNRQIESNRYVNDNHNQASGYPDRGDGINIAQDLIQEVDGLVSQKEHYTGGKISAKYSANKDKRRRRKKGRRKKNRKGGKKYIDIPDRVNLDDIEIIDENYDRSKKHGGNYRALIDLGPEDIYQYSPEKANKDITRDKYDDRNIDNRPADKISARYKIASIDKSKSNYNRGIKNNNLDKINEAPEEYFKAETEDIKTGQDNARSTFSSDNSDIYIPETYQNNNRQFTQQVQRNSEEQIGYEQDVDLDDSVNKNHHKIKIIEQKTYKPFSNIQSTKNNYNKNLKHEEEFEPELEVSAGDKSESSRLIHKSIDSQPDVEVNNKHYQKHQENFESYEDYTNVKTLQPKNTNKNLVSSNVRDKVIKKDYNKQIIHEPKFKYEDNFNNTEQVGSRKSEFDTSPHQDT</sequence>
<evidence type="ECO:0000313" key="3">
    <source>
        <dbReference type="Proteomes" id="UP000625711"/>
    </source>
</evidence>
<evidence type="ECO:0000256" key="1">
    <source>
        <dbReference type="SAM" id="MobiDB-lite"/>
    </source>
</evidence>
<feature type="region of interest" description="Disordered" evidence="1">
    <location>
        <begin position="154"/>
        <end position="183"/>
    </location>
</feature>
<feature type="compositionally biased region" description="Basic and acidic residues" evidence="1">
    <location>
        <begin position="490"/>
        <end position="504"/>
    </location>
</feature>
<reference evidence="2" key="1">
    <citation type="submission" date="2020-08" db="EMBL/GenBank/DDBJ databases">
        <title>Genome sequencing and assembly of the red palm weevil Rhynchophorus ferrugineus.</title>
        <authorList>
            <person name="Dias G.B."/>
            <person name="Bergman C.M."/>
            <person name="Manee M."/>
        </authorList>
    </citation>
    <scope>NUCLEOTIDE SEQUENCE</scope>
    <source>
        <strain evidence="2">AA-2017</strain>
        <tissue evidence="2">Whole larva</tissue>
    </source>
</reference>
<feature type="region of interest" description="Disordered" evidence="1">
    <location>
        <begin position="478"/>
        <end position="504"/>
    </location>
</feature>
<feature type="non-terminal residue" evidence="2">
    <location>
        <position position="504"/>
    </location>
</feature>
<dbReference type="AlphaFoldDB" id="A0A834IDY9"/>
<evidence type="ECO:0000313" key="2">
    <source>
        <dbReference type="EMBL" id="KAF7277342.1"/>
    </source>
</evidence>
<dbReference type="Proteomes" id="UP000625711">
    <property type="component" value="Unassembled WGS sequence"/>
</dbReference>
<gene>
    <name evidence="2" type="ORF">GWI33_008570</name>
</gene>
<feature type="non-terminal residue" evidence="2">
    <location>
        <position position="1"/>
    </location>
</feature>
<proteinExistence type="predicted"/>
<comment type="caution">
    <text evidence="2">The sequence shown here is derived from an EMBL/GenBank/DDBJ whole genome shotgun (WGS) entry which is preliminary data.</text>
</comment>
<dbReference type="EMBL" id="JAACXV010002754">
    <property type="protein sequence ID" value="KAF7277342.1"/>
    <property type="molecule type" value="Genomic_DNA"/>
</dbReference>